<organism evidence="12 13">
    <name type="scientific">Diatrype stigma</name>
    <dbReference type="NCBI Taxonomy" id="117547"/>
    <lineage>
        <taxon>Eukaryota</taxon>
        <taxon>Fungi</taxon>
        <taxon>Dikarya</taxon>
        <taxon>Ascomycota</taxon>
        <taxon>Pezizomycotina</taxon>
        <taxon>Sordariomycetes</taxon>
        <taxon>Xylariomycetidae</taxon>
        <taxon>Xylariales</taxon>
        <taxon>Diatrypaceae</taxon>
        <taxon>Diatrype</taxon>
    </lineage>
</organism>
<evidence type="ECO:0000256" key="6">
    <source>
        <dbReference type="ARBA" id="ARBA00023136"/>
    </source>
</evidence>
<feature type="transmembrane region" description="Helical" evidence="7">
    <location>
        <begin position="505"/>
        <end position="526"/>
    </location>
</feature>
<dbReference type="InterPro" id="IPR022257">
    <property type="entry name" value="PHM7_ext"/>
</dbReference>
<comment type="caution">
    <text evidence="12">The sequence shown here is derived from an EMBL/GenBank/DDBJ whole genome shotgun (WGS) entry which is preliminary data.</text>
</comment>
<dbReference type="Pfam" id="PF13967">
    <property type="entry name" value="RSN1_TM"/>
    <property type="match status" value="1"/>
</dbReference>
<feature type="transmembrane region" description="Helical" evidence="7">
    <location>
        <begin position="412"/>
        <end position="437"/>
    </location>
</feature>
<dbReference type="Pfam" id="PF12621">
    <property type="entry name" value="PHM7_ext"/>
    <property type="match status" value="1"/>
</dbReference>
<feature type="domain" description="CSC1/OSCA1-like N-terminal transmembrane" evidence="10">
    <location>
        <begin position="40"/>
        <end position="189"/>
    </location>
</feature>
<evidence type="ECO:0000256" key="3">
    <source>
        <dbReference type="ARBA" id="ARBA00022448"/>
    </source>
</evidence>
<keyword evidence="6 7" id="KW-0472">Membrane</keyword>
<feature type="transmembrane region" description="Helical" evidence="7">
    <location>
        <begin position="36"/>
        <end position="61"/>
    </location>
</feature>
<dbReference type="InterPro" id="IPR032880">
    <property type="entry name" value="CSC1/OSCA1-like_N"/>
</dbReference>
<evidence type="ECO:0000313" key="13">
    <source>
        <dbReference type="Proteomes" id="UP001320420"/>
    </source>
</evidence>
<evidence type="ECO:0000256" key="2">
    <source>
        <dbReference type="ARBA" id="ARBA00007779"/>
    </source>
</evidence>
<feature type="domain" description="CSC1/OSCA1-like cytosolic" evidence="11">
    <location>
        <begin position="212"/>
        <end position="398"/>
    </location>
</feature>
<proteinExistence type="inferred from homology"/>
<feature type="transmembrane region" description="Helical" evidence="7">
    <location>
        <begin position="615"/>
        <end position="642"/>
    </location>
</feature>
<evidence type="ECO:0000259" key="8">
    <source>
        <dbReference type="Pfam" id="PF02714"/>
    </source>
</evidence>
<name>A0AAN9V0D8_9PEZI</name>
<comment type="similarity">
    <text evidence="2">Belongs to the CSC1 (TC 1.A.17) family.</text>
</comment>
<feature type="transmembrane region" description="Helical" evidence="7">
    <location>
        <begin position="457"/>
        <end position="485"/>
    </location>
</feature>
<dbReference type="EMBL" id="JAKJXP020000011">
    <property type="protein sequence ID" value="KAK7755635.1"/>
    <property type="molecule type" value="Genomic_DNA"/>
</dbReference>
<feature type="transmembrane region" description="Helical" evidence="7">
    <location>
        <begin position="125"/>
        <end position="147"/>
    </location>
</feature>
<evidence type="ECO:0000259" key="9">
    <source>
        <dbReference type="Pfam" id="PF12621"/>
    </source>
</evidence>
<dbReference type="GO" id="GO:0005227">
    <property type="term" value="F:calcium-activated cation channel activity"/>
    <property type="evidence" value="ECO:0007669"/>
    <property type="project" value="InterPro"/>
</dbReference>
<dbReference type="InterPro" id="IPR027815">
    <property type="entry name" value="CSC1/OSCA1-like_cyt"/>
</dbReference>
<evidence type="ECO:0000256" key="7">
    <source>
        <dbReference type="SAM" id="Phobius"/>
    </source>
</evidence>
<feature type="transmembrane region" description="Helical" evidence="7">
    <location>
        <begin position="663"/>
        <end position="687"/>
    </location>
</feature>
<dbReference type="Proteomes" id="UP001320420">
    <property type="component" value="Unassembled WGS sequence"/>
</dbReference>
<evidence type="ECO:0000313" key="12">
    <source>
        <dbReference type="EMBL" id="KAK7755635.1"/>
    </source>
</evidence>
<keyword evidence="3" id="KW-0813">Transport</keyword>
<evidence type="ECO:0000256" key="4">
    <source>
        <dbReference type="ARBA" id="ARBA00022692"/>
    </source>
</evidence>
<dbReference type="Pfam" id="PF02714">
    <property type="entry name" value="RSN1_7TM"/>
    <property type="match status" value="1"/>
</dbReference>
<feature type="transmembrane region" description="Helical" evidence="7">
    <location>
        <begin position="693"/>
        <end position="711"/>
    </location>
</feature>
<sequence>MDFQTGHNDSHGGVVIFDDHRADNGHSMIQPKNSSALTTVLSAFVPTWLTSLGFIMIFILIRQRFPNIYAPRTYMGTIPERHRTPSSSRAFLGWLRSMRKLPDKFILYHHQCLDAYLFLRFLRTAIFICVVGCCFTWPILMPVNAAGGGSATDFEKTGIGNVVKTRFFYAHAVLACVFFGFVLFTVARERLWLVGLRQAWFLSKPNAERLSSRTVLFLSAPNEALSEANMKTYFGDAAVRIWPVTKAEELEALVSDRNEKVEKLEAAEMSLIRRANRRARRYLRKNSQQNGAEPSRVDLPNAAIKSSRPKHSLKVLGIGKKVDAIEWLREQVKSKQDEIEGLRTSYDPGDPQGAAAVFVEFNTLADAQRACQQVASADVLALNPRYVGVTPNEVVWDNLTIPNTRRISQEGIASAIITATIVFWSIPTGFVGLVSNIGRLAETVEWLSFLKGLPKPIIGLLSGLLPPLALSTLSSHVPIIFRYIFKTFGSPTTTATELKVQKWYYVFQVVQVFLVTTVFSSGAAVASELLERARDPTSIPELLAKQLPSASNFYLTYFIIQGTTSAADNLLNYSDLIEYLLLERYVDRTPREKFNRYTSMKGIAWGKLFPKFANFAIIAIAYSCIAPLVLGFAAAGLALYYFSYRYNLLFVIQPKIDTKGQAYILALQHLLTGVYIGELALVGIFALRKATGPFVIVAAFFVMTIIFNALMNKYLAPLEEFLPTELASVADGDHESTPLLRSAEVGTRAASPIQRLGQHARLPPTVLRHVFNPLARFFEPHIFASYQAMRSWIENGDYDAIVQDTPEYKEEDLKKAYLNPALTSPTPVIWLAKDEFDVSGIEVRENEECGLKASDKGAWLLRNGNVRWRGEDFTDVPVWKEKVRY</sequence>
<evidence type="ECO:0000259" key="11">
    <source>
        <dbReference type="Pfam" id="PF14703"/>
    </source>
</evidence>
<dbReference type="InterPro" id="IPR045122">
    <property type="entry name" value="Csc1-like"/>
</dbReference>
<dbReference type="PANTHER" id="PTHR13018:SF26">
    <property type="entry name" value="DOMAIN PROTEIN, PUTATIVE (AFU_ORTHOLOGUE AFUA_5G10920)-RELATED"/>
    <property type="match status" value="1"/>
</dbReference>
<keyword evidence="4 7" id="KW-0812">Transmembrane</keyword>
<accession>A0AAN9V0D8</accession>
<dbReference type="InterPro" id="IPR003864">
    <property type="entry name" value="CSC1/OSCA1-like_7TM"/>
</dbReference>
<comment type="subcellular location">
    <subcellularLocation>
        <location evidence="1">Membrane</location>
        <topology evidence="1">Multi-pass membrane protein</topology>
    </subcellularLocation>
</comment>
<gene>
    <name evidence="12" type="primary">PHM7_1</name>
    <name evidence="12" type="ORF">SLS62_002245</name>
</gene>
<evidence type="ECO:0000256" key="1">
    <source>
        <dbReference type="ARBA" id="ARBA00004141"/>
    </source>
</evidence>
<dbReference type="GO" id="GO:0005886">
    <property type="term" value="C:plasma membrane"/>
    <property type="evidence" value="ECO:0007669"/>
    <property type="project" value="TreeGrafter"/>
</dbReference>
<keyword evidence="13" id="KW-1185">Reference proteome</keyword>
<protein>
    <submittedName>
        <fullName evidence="12">Phosphate metabolism protein 7</fullName>
    </submittedName>
</protein>
<feature type="domain" description="CSC1/OSCA1-like 7TM region" evidence="8">
    <location>
        <begin position="413"/>
        <end position="685"/>
    </location>
</feature>
<dbReference type="PANTHER" id="PTHR13018">
    <property type="entry name" value="PROBABLE MEMBRANE PROTEIN DUF221-RELATED"/>
    <property type="match status" value="1"/>
</dbReference>
<dbReference type="Pfam" id="PF14703">
    <property type="entry name" value="PHM7_cyt"/>
    <property type="match status" value="1"/>
</dbReference>
<evidence type="ECO:0000259" key="10">
    <source>
        <dbReference type="Pfam" id="PF13967"/>
    </source>
</evidence>
<feature type="transmembrane region" description="Helical" evidence="7">
    <location>
        <begin position="167"/>
        <end position="187"/>
    </location>
</feature>
<keyword evidence="5 7" id="KW-1133">Transmembrane helix</keyword>
<evidence type="ECO:0000256" key="5">
    <source>
        <dbReference type="ARBA" id="ARBA00022989"/>
    </source>
</evidence>
<feature type="domain" description="10TM putative phosphate transporter extracellular tail" evidence="9">
    <location>
        <begin position="777"/>
        <end position="871"/>
    </location>
</feature>
<reference evidence="12 13" key="1">
    <citation type="submission" date="2024-02" db="EMBL/GenBank/DDBJ databases">
        <title>De novo assembly and annotation of 12 fungi associated with fruit tree decline syndrome in Ontario, Canada.</title>
        <authorList>
            <person name="Sulman M."/>
            <person name="Ellouze W."/>
            <person name="Ilyukhin E."/>
        </authorList>
    </citation>
    <scope>NUCLEOTIDE SEQUENCE [LARGE SCALE GENOMIC DNA]</scope>
    <source>
        <strain evidence="12 13">M11/M66-122</strain>
    </source>
</reference>
<dbReference type="AlphaFoldDB" id="A0AAN9V0D8"/>